<evidence type="ECO:0000313" key="1">
    <source>
        <dbReference type="EMBL" id="CAL1715558.1"/>
    </source>
</evidence>
<dbReference type="SUPFAM" id="SSF52047">
    <property type="entry name" value="RNI-like"/>
    <property type="match status" value="1"/>
</dbReference>
<sequence>MRFLLPELIDRVIDHLHSDKDVLTASSLVCREWLPRSRFHLFRSMQLKLPLFRPEREVFLFTISLARVRPYVRELVLSSRADVAEADIQAVLLEILVKNFPSVHTMTFHRVRLVTDIERMDAVCNRPPLGSLRKLVISGLFVTWQDLRYFFALLKVTESLQILDIELAPFCDPPPEKPRHLEMKSLTVERCAACTPWDIANWVLNGSSCLESLDLRLLSPLAHPEEHDSIQSVLDDYGTHLLHLRLDYEPIMNRTARYSSMYSVQAWPAFDLTVCAALQTLHLRLTDHVFIQEHLHLERWRFVIILIASLPRSIRKVILGFPEPLDCLLVRKVIWLELADALSKLPNLELVVFQLECERLGDNRSIAKSTAEAARFMPEPYFEPFFLERLPPQVRLVIKSEESDEGMFIVSGTQTNDGSTVGGKDDPP</sequence>
<proteinExistence type="predicted"/>
<dbReference type="EMBL" id="OZ037951">
    <property type="protein sequence ID" value="CAL1715558.1"/>
    <property type="molecule type" value="Genomic_DNA"/>
</dbReference>
<evidence type="ECO:0008006" key="3">
    <source>
        <dbReference type="Google" id="ProtNLM"/>
    </source>
</evidence>
<dbReference type="Gene3D" id="3.80.10.10">
    <property type="entry name" value="Ribonuclease Inhibitor"/>
    <property type="match status" value="1"/>
</dbReference>
<accession>A0ABP1E8G1</accession>
<protein>
    <recommendedName>
        <fullName evidence="3">F-box domain-containing protein</fullName>
    </recommendedName>
</protein>
<dbReference type="Proteomes" id="UP001497453">
    <property type="component" value="Chromosome 8"/>
</dbReference>
<name>A0ABP1E8G1_9APHY</name>
<organism evidence="1 2">
    <name type="scientific">Somion occarium</name>
    <dbReference type="NCBI Taxonomy" id="3059160"/>
    <lineage>
        <taxon>Eukaryota</taxon>
        <taxon>Fungi</taxon>
        <taxon>Dikarya</taxon>
        <taxon>Basidiomycota</taxon>
        <taxon>Agaricomycotina</taxon>
        <taxon>Agaricomycetes</taxon>
        <taxon>Polyporales</taxon>
        <taxon>Cerrenaceae</taxon>
        <taxon>Somion</taxon>
    </lineage>
</organism>
<keyword evidence="2" id="KW-1185">Reference proteome</keyword>
<reference evidence="2" key="1">
    <citation type="submission" date="2024-04" db="EMBL/GenBank/DDBJ databases">
        <authorList>
            <person name="Shaw F."/>
            <person name="Minotto A."/>
        </authorList>
    </citation>
    <scope>NUCLEOTIDE SEQUENCE [LARGE SCALE GENOMIC DNA]</scope>
</reference>
<evidence type="ECO:0000313" key="2">
    <source>
        <dbReference type="Proteomes" id="UP001497453"/>
    </source>
</evidence>
<gene>
    <name evidence="1" type="ORF">GFSPODELE1_LOCUS10293</name>
</gene>
<dbReference type="InterPro" id="IPR032675">
    <property type="entry name" value="LRR_dom_sf"/>
</dbReference>